<gene>
    <name evidence="2" type="ORF">HW554_15265</name>
</gene>
<dbReference type="EMBL" id="JABKAU010000032">
    <property type="protein sequence ID" value="NVO32574.1"/>
    <property type="molecule type" value="Genomic_DNA"/>
</dbReference>
<keyword evidence="2" id="KW-0808">Transferase</keyword>
<dbReference type="SUPFAM" id="SSF53448">
    <property type="entry name" value="Nucleotide-diphospho-sugar transferases"/>
    <property type="match status" value="1"/>
</dbReference>
<keyword evidence="3" id="KW-1185">Reference proteome</keyword>
<proteinExistence type="predicted"/>
<dbReference type="GO" id="GO:0016740">
    <property type="term" value="F:transferase activity"/>
    <property type="evidence" value="ECO:0007669"/>
    <property type="project" value="UniProtKB-KW"/>
</dbReference>
<comment type="caution">
    <text evidence="2">The sequence shown here is derived from an EMBL/GenBank/DDBJ whole genome shotgun (WGS) entry which is preliminary data.</text>
</comment>
<organism evidence="2 3">
    <name type="scientific">Hymenobacter lapidiphilus</name>
    <dbReference type="NCBI Taxonomy" id="2608003"/>
    <lineage>
        <taxon>Bacteria</taxon>
        <taxon>Pseudomonadati</taxon>
        <taxon>Bacteroidota</taxon>
        <taxon>Cytophagia</taxon>
        <taxon>Cytophagales</taxon>
        <taxon>Hymenobacteraceae</taxon>
        <taxon>Hymenobacter</taxon>
    </lineage>
</organism>
<dbReference type="RefSeq" id="WP_176909450.1">
    <property type="nucleotide sequence ID" value="NZ_JABKAU010000032.1"/>
</dbReference>
<evidence type="ECO:0000313" key="2">
    <source>
        <dbReference type="EMBL" id="NVO32574.1"/>
    </source>
</evidence>
<accession>A0A7Y7PR93</accession>
<sequence>MLYIVIPVFNRLAFTRACLESLRRQTCQAFRVIVVDDGSTDGTSARLATGFPEVEVLRSTGGLFWTAAVNLGIRRALILDAHPIMTLNNDTVAPPDFIANMLLWARRQPRALLGPLELDAATDQPVFGGELFSFLTHKTRRLLDILAPEDRTGLHPVTYLPGRGLLVPAEVFRTLGLFDEGRLPHYLADYDFTSQARRAGFPVYVNYATHLLTYPDASGQAKTRRRRSLRGYTQHLFGIQGGGNLLNFSRFAIKNAPILYLPFFLLNGYARRLLGYFLH</sequence>
<dbReference type="Proteomes" id="UP000565521">
    <property type="component" value="Unassembled WGS sequence"/>
</dbReference>
<dbReference type="PANTHER" id="PTHR43179">
    <property type="entry name" value="RHAMNOSYLTRANSFERASE WBBL"/>
    <property type="match status" value="1"/>
</dbReference>
<dbReference type="InterPro" id="IPR029044">
    <property type="entry name" value="Nucleotide-diphossugar_trans"/>
</dbReference>
<dbReference type="Pfam" id="PF00535">
    <property type="entry name" value="Glycos_transf_2"/>
    <property type="match status" value="1"/>
</dbReference>
<protein>
    <submittedName>
        <fullName evidence="2">Glycosyltransferase family 2 protein</fullName>
    </submittedName>
</protein>
<dbReference type="AlphaFoldDB" id="A0A7Y7PR93"/>
<dbReference type="InterPro" id="IPR001173">
    <property type="entry name" value="Glyco_trans_2-like"/>
</dbReference>
<reference evidence="2 3" key="1">
    <citation type="submission" date="2020-05" db="EMBL/GenBank/DDBJ databases">
        <title>Hymenobacter terrestris sp. nov. and Hymenobacter lapidiphilus sp. nov., isolated from regoliths in Antarctica.</title>
        <authorList>
            <person name="Sedlacek I."/>
            <person name="Pantucek R."/>
            <person name="Zeman M."/>
            <person name="Holochova P."/>
            <person name="Kralova S."/>
            <person name="Stankova E."/>
            <person name="Sedo O."/>
            <person name="Micenkova L."/>
            <person name="Svec P."/>
            <person name="Gupta V."/>
            <person name="Sood U."/>
            <person name="Korpole U.S."/>
            <person name="Lal R."/>
        </authorList>
    </citation>
    <scope>NUCLEOTIDE SEQUENCE [LARGE SCALE GENOMIC DNA]</scope>
    <source>
        <strain evidence="2 3">P5342</strain>
    </source>
</reference>
<dbReference type="PANTHER" id="PTHR43179:SF7">
    <property type="entry name" value="RHAMNOSYLTRANSFERASE WBBL"/>
    <property type="match status" value="1"/>
</dbReference>
<name>A0A7Y7PR93_9BACT</name>
<feature type="domain" description="Glycosyltransferase 2-like" evidence="1">
    <location>
        <begin position="4"/>
        <end position="110"/>
    </location>
</feature>
<evidence type="ECO:0000313" key="3">
    <source>
        <dbReference type="Proteomes" id="UP000565521"/>
    </source>
</evidence>
<evidence type="ECO:0000259" key="1">
    <source>
        <dbReference type="Pfam" id="PF00535"/>
    </source>
</evidence>
<dbReference type="Gene3D" id="3.90.550.10">
    <property type="entry name" value="Spore Coat Polysaccharide Biosynthesis Protein SpsA, Chain A"/>
    <property type="match status" value="1"/>
</dbReference>